<dbReference type="VEuPathDB" id="FungiDB:PLEOSDRAFT_1101010"/>
<dbReference type="InParanoid" id="A0A067P0P4"/>
<dbReference type="OrthoDB" id="2735536at2759"/>
<name>A0A067P0P4_PLEO1</name>
<dbReference type="Proteomes" id="UP000027073">
    <property type="component" value="Unassembled WGS sequence"/>
</dbReference>
<dbReference type="HOGENOM" id="CLU_1482588_0_0_1"/>
<reference evidence="2" key="1">
    <citation type="journal article" date="2014" name="Proc. Natl. Acad. Sci. U.S.A.">
        <title>Extensive sampling of basidiomycete genomes demonstrates inadequacy of the white-rot/brown-rot paradigm for wood decay fungi.</title>
        <authorList>
            <person name="Riley R."/>
            <person name="Salamov A.A."/>
            <person name="Brown D.W."/>
            <person name="Nagy L.G."/>
            <person name="Floudas D."/>
            <person name="Held B.W."/>
            <person name="Levasseur A."/>
            <person name="Lombard V."/>
            <person name="Morin E."/>
            <person name="Otillar R."/>
            <person name="Lindquist E.A."/>
            <person name="Sun H."/>
            <person name="LaButti K.M."/>
            <person name="Schmutz J."/>
            <person name="Jabbour D."/>
            <person name="Luo H."/>
            <person name="Baker S.E."/>
            <person name="Pisabarro A.G."/>
            <person name="Walton J.D."/>
            <person name="Blanchette R.A."/>
            <person name="Henrissat B."/>
            <person name="Martin F."/>
            <person name="Cullen D."/>
            <person name="Hibbett D.S."/>
            <person name="Grigoriev I.V."/>
        </authorList>
    </citation>
    <scope>NUCLEOTIDE SEQUENCE [LARGE SCALE GENOMIC DNA]</scope>
    <source>
        <strain evidence="2">PC15</strain>
    </source>
</reference>
<dbReference type="STRING" id="1137138.A0A067P0P4"/>
<proteinExistence type="predicted"/>
<sequence>MSYEVNIIRIFPEPKVFSELDWNKQCVEQVGNKGRPHRTLRSTEHRRRSLREVPAWEFYETHKAEITWDVVVINPLYVFGPVIHEVASRDTLNTSSSDLLKVLLTPSTSPSTMSSETPTTTGSCGIDVRDLAEGHAKVLEVPDAGGERIIISVGPYVWQDRIDVAQGLSPSVALPYCMVREC</sequence>
<dbReference type="AlphaFoldDB" id="A0A067P0P4"/>
<dbReference type="Gene3D" id="3.40.50.720">
    <property type="entry name" value="NAD(P)-binding Rossmann-like Domain"/>
    <property type="match status" value="1"/>
</dbReference>
<evidence type="ECO:0000313" key="1">
    <source>
        <dbReference type="EMBL" id="KDQ29977.1"/>
    </source>
</evidence>
<dbReference type="EMBL" id="KL198006">
    <property type="protein sequence ID" value="KDQ29977.1"/>
    <property type="molecule type" value="Genomic_DNA"/>
</dbReference>
<evidence type="ECO:0000313" key="2">
    <source>
        <dbReference type="Proteomes" id="UP000027073"/>
    </source>
</evidence>
<protein>
    <recommendedName>
        <fullName evidence="3">NmrA-like domain-containing protein</fullName>
    </recommendedName>
</protein>
<gene>
    <name evidence="1" type="ORF">PLEOSDRAFT_1101010</name>
</gene>
<organism evidence="1 2">
    <name type="scientific">Pleurotus ostreatus (strain PC15)</name>
    <name type="common">Oyster mushroom</name>
    <dbReference type="NCBI Taxonomy" id="1137138"/>
    <lineage>
        <taxon>Eukaryota</taxon>
        <taxon>Fungi</taxon>
        <taxon>Dikarya</taxon>
        <taxon>Basidiomycota</taxon>
        <taxon>Agaricomycotina</taxon>
        <taxon>Agaricomycetes</taxon>
        <taxon>Agaricomycetidae</taxon>
        <taxon>Agaricales</taxon>
        <taxon>Pleurotineae</taxon>
        <taxon>Pleurotaceae</taxon>
        <taxon>Pleurotus</taxon>
    </lineage>
</organism>
<dbReference type="InterPro" id="IPR036291">
    <property type="entry name" value="NAD(P)-bd_dom_sf"/>
</dbReference>
<evidence type="ECO:0008006" key="3">
    <source>
        <dbReference type="Google" id="ProtNLM"/>
    </source>
</evidence>
<accession>A0A067P0P4</accession>
<dbReference type="SUPFAM" id="SSF51735">
    <property type="entry name" value="NAD(P)-binding Rossmann-fold domains"/>
    <property type="match status" value="1"/>
</dbReference>